<keyword evidence="4" id="KW-0812">Transmembrane</keyword>
<comment type="cofactor">
    <cofactor evidence="3">
        <name>Zn(2+)</name>
        <dbReference type="ChEBI" id="CHEBI:29105"/>
    </cofactor>
</comment>
<dbReference type="GO" id="GO:0006508">
    <property type="term" value="P:proteolysis"/>
    <property type="evidence" value="ECO:0007669"/>
    <property type="project" value="UniProtKB-KW"/>
</dbReference>
<dbReference type="AlphaFoldDB" id="A0A401SU49"/>
<dbReference type="Pfam" id="PF01244">
    <property type="entry name" value="Peptidase_M19"/>
    <property type="match status" value="1"/>
</dbReference>
<dbReference type="STRING" id="137246.A0A401SU49"/>
<feature type="transmembrane region" description="Helical" evidence="4">
    <location>
        <begin position="401"/>
        <end position="419"/>
    </location>
</feature>
<keyword evidence="3" id="KW-0378">Hydrolase</keyword>
<keyword evidence="3" id="KW-0732">Signal</keyword>
<dbReference type="EMBL" id="BEZZ01000550">
    <property type="protein sequence ID" value="GCC33898.1"/>
    <property type="molecule type" value="Genomic_DNA"/>
</dbReference>
<keyword evidence="2 3" id="KW-0325">Glycoprotein</keyword>
<dbReference type="GO" id="GO:0046872">
    <property type="term" value="F:metal ion binding"/>
    <property type="evidence" value="ECO:0007669"/>
    <property type="project" value="UniProtKB-UniRule"/>
</dbReference>
<keyword evidence="3" id="KW-0482">Metalloprotease</keyword>
<sequence>MGFWAPFYPVLFPLLLLSTRLVAQRSKKVIEIMESARLIDGHNDLALQLRRYFNNNLTAVDLKTLNKTNTNINKLKEGNVGAQMWSSFVLCSAQHKDAVRLTLEQIDVIKRMCTKYPDFELVTTSEGINKTKKIACLISIEGGHSIDSSLAALRMFYELGVRSMSLTHDCHTPWAESAAEKHNRQSHRNASLSKFGQEVVKEMNRLGMIIDLSHTSSNTAKMVLNISRAPAIFSHSSAYAICQHHRNVPDELLKMIKKNNGLVMVNFYSGFVSCQKLSNISRVADHFDHIKKIAGYESVGIGGDYDGATGFPQGLEDVSKYPALIEELLRRKWPEKELKAVLRYNFLRVFRSVEKVKEQLKDISSSEMEIPFEDVNNPCRLNLKKPFPNLGLSLSKTMPPALNIIHTVILYIVSIILIGY</sequence>
<keyword evidence="4" id="KW-0472">Membrane</keyword>
<dbReference type="SUPFAM" id="SSF51556">
    <property type="entry name" value="Metallo-dependent hydrolases"/>
    <property type="match status" value="1"/>
</dbReference>
<keyword evidence="3" id="KW-1015">Disulfide bond</keyword>
<keyword evidence="3" id="KW-0645">Protease</keyword>
<evidence type="ECO:0000256" key="2">
    <source>
        <dbReference type="ARBA" id="ARBA00022622"/>
    </source>
</evidence>
<comment type="catalytic activity">
    <reaction evidence="3">
        <text>an L-aminoacyl-L-amino acid + H2O = 2 an L-alpha-amino acid</text>
        <dbReference type="Rhea" id="RHEA:48940"/>
        <dbReference type="ChEBI" id="CHEBI:15377"/>
        <dbReference type="ChEBI" id="CHEBI:59869"/>
        <dbReference type="ChEBI" id="CHEBI:77460"/>
        <dbReference type="EC" id="3.4.13.19"/>
    </reaction>
</comment>
<proteinExistence type="inferred from homology"/>
<evidence type="ECO:0000313" key="6">
    <source>
        <dbReference type="Proteomes" id="UP000287033"/>
    </source>
</evidence>
<comment type="subcellular location">
    <subcellularLocation>
        <location evidence="1 3">Membrane</location>
        <topology evidence="1 3">Lipid-anchor</topology>
        <topology evidence="1 3">GPI-anchor</topology>
    </subcellularLocation>
</comment>
<keyword evidence="3" id="KW-0224">Dipeptidase</keyword>
<evidence type="ECO:0000256" key="4">
    <source>
        <dbReference type="SAM" id="Phobius"/>
    </source>
</evidence>
<keyword evidence="4" id="KW-1133">Transmembrane helix</keyword>
<evidence type="ECO:0000256" key="3">
    <source>
        <dbReference type="RuleBase" id="RU341113"/>
    </source>
</evidence>
<dbReference type="InterPro" id="IPR000180">
    <property type="entry name" value="Dipep_AS"/>
</dbReference>
<name>A0A401SU49_CHIPU</name>
<gene>
    <name evidence="5" type="ORF">chiPu_0012369</name>
</gene>
<dbReference type="PANTHER" id="PTHR10443">
    <property type="entry name" value="MICROSOMAL DIPEPTIDASE"/>
    <property type="match status" value="1"/>
</dbReference>
<keyword evidence="3" id="KW-0862">Zinc</keyword>
<organism evidence="5 6">
    <name type="scientific">Chiloscyllium punctatum</name>
    <name type="common">Brownbanded bambooshark</name>
    <name type="synonym">Hemiscyllium punctatum</name>
    <dbReference type="NCBI Taxonomy" id="137246"/>
    <lineage>
        <taxon>Eukaryota</taxon>
        <taxon>Metazoa</taxon>
        <taxon>Chordata</taxon>
        <taxon>Craniata</taxon>
        <taxon>Vertebrata</taxon>
        <taxon>Chondrichthyes</taxon>
        <taxon>Elasmobranchii</taxon>
        <taxon>Galeomorphii</taxon>
        <taxon>Galeoidea</taxon>
        <taxon>Orectolobiformes</taxon>
        <taxon>Hemiscylliidae</taxon>
        <taxon>Chiloscyllium</taxon>
    </lineage>
</organism>
<accession>A0A401SU49</accession>
<dbReference type="OrthoDB" id="445695at2759"/>
<dbReference type="GO" id="GO:0070573">
    <property type="term" value="F:metallodipeptidase activity"/>
    <property type="evidence" value="ECO:0007669"/>
    <property type="project" value="InterPro"/>
</dbReference>
<dbReference type="InterPro" id="IPR008257">
    <property type="entry name" value="Pept_M19"/>
</dbReference>
<dbReference type="GO" id="GO:0098552">
    <property type="term" value="C:side of membrane"/>
    <property type="evidence" value="ECO:0007669"/>
    <property type="project" value="UniProtKB-KW"/>
</dbReference>
<keyword evidence="6" id="KW-1185">Reference proteome</keyword>
<feature type="chain" id="PRO_5018817974" description="Dipeptidase" evidence="3">
    <location>
        <begin position="24"/>
        <end position="420"/>
    </location>
</feature>
<keyword evidence="3" id="KW-0479">Metal-binding</keyword>
<protein>
    <recommendedName>
        <fullName evidence="3">Dipeptidase</fullName>
        <ecNumber evidence="3">3.4.13.19</ecNumber>
    </recommendedName>
</protein>
<dbReference type="CDD" id="cd01301">
    <property type="entry name" value="rDP_like"/>
    <property type="match status" value="1"/>
</dbReference>
<keyword evidence="2 3" id="KW-0449">Lipoprotein</keyword>
<comment type="caution">
    <text evidence="5">The sequence shown here is derived from an EMBL/GenBank/DDBJ whole genome shotgun (WGS) entry which is preliminary data.</text>
</comment>
<feature type="signal peptide" evidence="3">
    <location>
        <begin position="1"/>
        <end position="23"/>
    </location>
</feature>
<dbReference type="PANTHER" id="PTHR10443:SF9">
    <property type="entry name" value="DIPEPTIDASE 2"/>
    <property type="match status" value="1"/>
</dbReference>
<dbReference type="FunFam" id="3.20.20.140:FF:000030">
    <property type="entry name" value="Dipeptidase"/>
    <property type="match status" value="1"/>
</dbReference>
<dbReference type="Proteomes" id="UP000287033">
    <property type="component" value="Unassembled WGS sequence"/>
</dbReference>
<dbReference type="OMA" id="SRHNVFG"/>
<dbReference type="InterPro" id="IPR032466">
    <property type="entry name" value="Metal_Hydrolase"/>
</dbReference>
<comment type="subunit">
    <text evidence="3">Homodimer; disulfide-linked.</text>
</comment>
<dbReference type="PROSITE" id="PS00869">
    <property type="entry name" value="RENAL_DIPEPTIDASE_1"/>
    <property type="match status" value="1"/>
</dbReference>
<evidence type="ECO:0000256" key="1">
    <source>
        <dbReference type="ARBA" id="ARBA00004589"/>
    </source>
</evidence>
<dbReference type="EC" id="3.4.13.19" evidence="3"/>
<evidence type="ECO:0000313" key="5">
    <source>
        <dbReference type="EMBL" id="GCC33898.1"/>
    </source>
</evidence>
<keyword evidence="2 3" id="KW-0336">GPI-anchor</keyword>
<comment type="similarity">
    <text evidence="3">Belongs to the metallo-dependent hydrolases superfamily. Peptidase M19 family.</text>
</comment>
<reference evidence="5 6" key="1">
    <citation type="journal article" date="2018" name="Nat. Ecol. Evol.">
        <title>Shark genomes provide insights into elasmobranch evolution and the origin of vertebrates.</title>
        <authorList>
            <person name="Hara Y"/>
            <person name="Yamaguchi K"/>
            <person name="Onimaru K"/>
            <person name="Kadota M"/>
            <person name="Koyanagi M"/>
            <person name="Keeley SD"/>
            <person name="Tatsumi K"/>
            <person name="Tanaka K"/>
            <person name="Motone F"/>
            <person name="Kageyama Y"/>
            <person name="Nozu R"/>
            <person name="Adachi N"/>
            <person name="Nishimura O"/>
            <person name="Nakagawa R"/>
            <person name="Tanegashima C"/>
            <person name="Kiyatake I"/>
            <person name="Matsumoto R"/>
            <person name="Murakumo K"/>
            <person name="Nishida K"/>
            <person name="Terakita A"/>
            <person name="Kuratani S"/>
            <person name="Sato K"/>
            <person name="Hyodo S Kuraku.S."/>
        </authorList>
    </citation>
    <scope>NUCLEOTIDE SEQUENCE [LARGE SCALE GENOMIC DNA]</scope>
</reference>
<dbReference type="Gene3D" id="3.20.20.140">
    <property type="entry name" value="Metal-dependent hydrolases"/>
    <property type="match status" value="1"/>
</dbReference>
<dbReference type="PROSITE" id="PS51365">
    <property type="entry name" value="RENAL_DIPEPTIDASE_2"/>
    <property type="match status" value="1"/>
</dbReference>